<protein>
    <submittedName>
        <fullName evidence="2">Uncharacterized protein</fullName>
    </submittedName>
</protein>
<keyword evidence="1" id="KW-1133">Transmembrane helix</keyword>
<comment type="caution">
    <text evidence="2">The sequence shown here is derived from an EMBL/GenBank/DDBJ whole genome shotgun (WGS) entry which is preliminary data.</text>
</comment>
<keyword evidence="1" id="KW-0472">Membrane</keyword>
<name>A0AA47P1X8_MERPO</name>
<sequence>MASPKCHWVYYFILIWLLILTAGEVLFFFFYTAGELNRVIQQPTIQNPPVTFTTAAAGVKVTLVRNKKVILEGTVQQSNLSTGLLGKVEVMSAAAQCEQGFSAQNRIKNATRSCLGVSTTENLMWITVEGPSVEEFNPTPAVDRWLTSNWTMNCLWTLRNSYR</sequence>
<dbReference type="EMBL" id="JAOPHQ010003182">
    <property type="protein sequence ID" value="KAK0143947.1"/>
    <property type="molecule type" value="Genomic_DNA"/>
</dbReference>
<dbReference type="PANTHER" id="PTHR46880">
    <property type="entry name" value="RAS-ASSOCIATING DOMAIN-CONTAINING PROTEIN"/>
    <property type="match status" value="1"/>
</dbReference>
<dbReference type="Proteomes" id="UP001174136">
    <property type="component" value="Unassembled WGS sequence"/>
</dbReference>
<evidence type="ECO:0000313" key="3">
    <source>
        <dbReference type="Proteomes" id="UP001174136"/>
    </source>
</evidence>
<evidence type="ECO:0000313" key="2">
    <source>
        <dbReference type="EMBL" id="KAK0143947.1"/>
    </source>
</evidence>
<reference evidence="2" key="1">
    <citation type="journal article" date="2023" name="Front. Mar. Sci.">
        <title>A new Merluccius polli reference genome to investigate the effects of global change in West African waters.</title>
        <authorList>
            <person name="Mateo J.L."/>
            <person name="Blanco-Fernandez C."/>
            <person name="Garcia-Vazquez E."/>
            <person name="Machado-Schiaffino G."/>
        </authorList>
    </citation>
    <scope>NUCLEOTIDE SEQUENCE</scope>
    <source>
        <strain evidence="2">C29</strain>
        <tissue evidence="2">Fin</tissue>
    </source>
</reference>
<feature type="transmembrane region" description="Helical" evidence="1">
    <location>
        <begin position="9"/>
        <end position="31"/>
    </location>
</feature>
<accession>A0AA47P1X8</accession>
<dbReference type="PANTHER" id="PTHR46880:SF5">
    <property type="entry name" value="DUF4371 DOMAIN-CONTAINING PROTEIN"/>
    <property type="match status" value="1"/>
</dbReference>
<organism evidence="2 3">
    <name type="scientific">Merluccius polli</name>
    <name type="common">Benguela hake</name>
    <name type="synonym">Merluccius cadenati</name>
    <dbReference type="NCBI Taxonomy" id="89951"/>
    <lineage>
        <taxon>Eukaryota</taxon>
        <taxon>Metazoa</taxon>
        <taxon>Chordata</taxon>
        <taxon>Craniata</taxon>
        <taxon>Vertebrata</taxon>
        <taxon>Euteleostomi</taxon>
        <taxon>Actinopterygii</taxon>
        <taxon>Neopterygii</taxon>
        <taxon>Teleostei</taxon>
        <taxon>Neoteleostei</taxon>
        <taxon>Acanthomorphata</taxon>
        <taxon>Zeiogadaria</taxon>
        <taxon>Gadariae</taxon>
        <taxon>Gadiformes</taxon>
        <taxon>Gadoidei</taxon>
        <taxon>Merlucciidae</taxon>
        <taxon>Merluccius</taxon>
    </lineage>
</organism>
<evidence type="ECO:0000256" key="1">
    <source>
        <dbReference type="SAM" id="Phobius"/>
    </source>
</evidence>
<proteinExistence type="predicted"/>
<gene>
    <name evidence="2" type="ORF">N1851_017727</name>
</gene>
<keyword evidence="3" id="KW-1185">Reference proteome</keyword>
<dbReference type="AlphaFoldDB" id="A0AA47P1X8"/>
<keyword evidence="1" id="KW-0812">Transmembrane</keyword>